<organism evidence="2">
    <name type="scientific">Amphimedon queenslandica</name>
    <name type="common">Sponge</name>
    <dbReference type="NCBI Taxonomy" id="400682"/>
    <lineage>
        <taxon>Eukaryota</taxon>
        <taxon>Metazoa</taxon>
        <taxon>Porifera</taxon>
        <taxon>Demospongiae</taxon>
        <taxon>Heteroscleromorpha</taxon>
        <taxon>Haplosclerida</taxon>
        <taxon>Niphatidae</taxon>
        <taxon>Amphimedon</taxon>
    </lineage>
</organism>
<feature type="region of interest" description="Disordered" evidence="1">
    <location>
        <begin position="1"/>
        <end position="46"/>
    </location>
</feature>
<accession>A0A1X7U0K1</accession>
<proteinExistence type="predicted"/>
<dbReference type="EnsemblMetazoa" id="Aqu2.1.21360_001">
    <property type="protein sequence ID" value="Aqu2.1.21360_001"/>
    <property type="gene ID" value="Aqu2.1.21360"/>
</dbReference>
<dbReference type="OrthoDB" id="2434995at2759"/>
<evidence type="ECO:0000313" key="2">
    <source>
        <dbReference type="EnsemblMetazoa" id="Aqu2.1.21360_001"/>
    </source>
</evidence>
<name>A0A1X7U0K1_AMPQE</name>
<protein>
    <submittedName>
        <fullName evidence="2">Uncharacterized protein</fullName>
    </submittedName>
</protein>
<dbReference type="AlphaFoldDB" id="A0A1X7U0K1"/>
<reference evidence="2" key="1">
    <citation type="submission" date="2017-05" db="UniProtKB">
        <authorList>
            <consortium name="EnsemblMetazoa"/>
        </authorList>
    </citation>
    <scope>IDENTIFICATION</scope>
</reference>
<sequence>MAEKRPLEVDDTDPSDCRESKRAKNEERFPSPIKSEASQKAAEGVVPNNIKQSKRCALNAFLTWVRERNKKCPDEEIDETIFCSSDAEHVSHVQLRLVTLKARKVDGEKYPPSTLRNQST</sequence>
<feature type="compositionally biased region" description="Basic and acidic residues" evidence="1">
    <location>
        <begin position="15"/>
        <end position="29"/>
    </location>
</feature>
<dbReference type="InParanoid" id="A0A1X7U0K1"/>
<evidence type="ECO:0000256" key="1">
    <source>
        <dbReference type="SAM" id="MobiDB-lite"/>
    </source>
</evidence>